<dbReference type="Proteomes" id="UP000236340">
    <property type="component" value="Unassembled WGS sequence"/>
</dbReference>
<dbReference type="OrthoDB" id="5417572at2"/>
<dbReference type="InterPro" id="IPR023614">
    <property type="entry name" value="Porin_dom_sf"/>
</dbReference>
<dbReference type="EMBL" id="PPFX01000039">
    <property type="protein sequence ID" value="PNU19122.1"/>
    <property type="molecule type" value="Genomic_DNA"/>
</dbReference>
<dbReference type="RefSeq" id="WP_103116367.1">
    <property type="nucleotide sequence ID" value="NZ_PPFX01000039.1"/>
</dbReference>
<accession>A0A2K2H738</accession>
<organism evidence="2 3">
    <name type="scientific">Geothermobacter hydrogeniphilus</name>
    <dbReference type="NCBI Taxonomy" id="1969733"/>
    <lineage>
        <taxon>Bacteria</taxon>
        <taxon>Pseudomonadati</taxon>
        <taxon>Thermodesulfobacteriota</taxon>
        <taxon>Desulfuromonadia</taxon>
        <taxon>Desulfuromonadales</taxon>
        <taxon>Geothermobacteraceae</taxon>
        <taxon>Geothermobacter</taxon>
    </lineage>
</organism>
<proteinExistence type="predicted"/>
<dbReference type="NCBIfam" id="NF033652">
    <property type="entry name" value="LbtU_sider_porin"/>
    <property type="match status" value="1"/>
</dbReference>
<gene>
    <name evidence="2" type="ORF">C2E25_14085</name>
</gene>
<dbReference type="AlphaFoldDB" id="A0A2K2H738"/>
<feature type="signal peptide" evidence="1">
    <location>
        <begin position="1"/>
        <end position="21"/>
    </location>
</feature>
<evidence type="ECO:0000256" key="1">
    <source>
        <dbReference type="SAM" id="SignalP"/>
    </source>
</evidence>
<reference evidence="2 3" key="1">
    <citation type="journal article" date="2018" name="Genome Announc.">
        <title>Genome Sequence of Geothermobacter sp. HR-1 Iron Reducer from the Loihi Seamount.</title>
        <authorList>
            <person name="Smith H."/>
            <person name="Abuyen K."/>
            <person name="Tremblay J."/>
            <person name="Savalia P."/>
            <person name="Perez-Rodriguez I."/>
            <person name="Emerson D."/>
            <person name="Tully B."/>
            <person name="Amend J."/>
        </authorList>
    </citation>
    <scope>NUCLEOTIDE SEQUENCE [LARGE SCALE GENOMIC DNA]</scope>
    <source>
        <strain evidence="2 3">HR-1</strain>
    </source>
</reference>
<evidence type="ECO:0000313" key="3">
    <source>
        <dbReference type="Proteomes" id="UP000236340"/>
    </source>
</evidence>
<keyword evidence="1" id="KW-0732">Signal</keyword>
<evidence type="ECO:0000313" key="2">
    <source>
        <dbReference type="EMBL" id="PNU19122.1"/>
    </source>
</evidence>
<comment type="caution">
    <text evidence="2">The sequence shown here is derived from an EMBL/GenBank/DDBJ whole genome shotgun (WGS) entry which is preliminary data.</text>
</comment>
<feature type="chain" id="PRO_5014342972" description="LbtU family siderophore porin" evidence="1">
    <location>
        <begin position="22"/>
        <end position="365"/>
    </location>
</feature>
<dbReference type="SUPFAM" id="SSF56935">
    <property type="entry name" value="Porins"/>
    <property type="match status" value="1"/>
</dbReference>
<protein>
    <recommendedName>
        <fullName evidence="4">LbtU family siderophore porin</fullName>
    </recommendedName>
</protein>
<name>A0A2K2H738_9BACT</name>
<sequence length="365" mass="39627">MLRILTLIAVILLGTALPALAAHPDTKSDIENLKQRIRTLETQLGQQPATEGPFSLRPLNRYLTFSGLLELEASYNKVEGGDESSDLNLATAQLSTEAAINDRINGHLILLYEEDGSGNESIKADEAVISLSCPQPLFGQTPAFHGGKMYIPFGKFNSSMVSDPLPLDLGETNDTAAMFALEGSLWNLSLGVFNGETDSRDDNNRIDSLVAALEISPLENLRFGFSWLSDLAESDAGLVADTNLYSSSVPAASAFLSLAFNHVDFEAEILGALDDFDRPLVGRTDLTGDRPLAWDIEATWMPTDRAQLVARAEGADDFQDDPIRFGVTGSYGIFVNTVVAIEYLYTDPETAPRNHSVTGQLAFEF</sequence>
<evidence type="ECO:0008006" key="4">
    <source>
        <dbReference type="Google" id="ProtNLM"/>
    </source>
</evidence>
<dbReference type="Gene3D" id="2.40.160.10">
    <property type="entry name" value="Porin"/>
    <property type="match status" value="1"/>
</dbReference>